<dbReference type="InterPro" id="IPR005793">
    <property type="entry name" value="Formyl_trans_C"/>
</dbReference>
<evidence type="ECO:0000313" key="4">
    <source>
        <dbReference type="EMBL" id="MFD1534105.1"/>
    </source>
</evidence>
<proteinExistence type="predicted"/>
<dbReference type="Pfam" id="PF02911">
    <property type="entry name" value="Formyl_trans_C"/>
    <property type="match status" value="1"/>
</dbReference>
<keyword evidence="4" id="KW-0808">Transferase</keyword>
<dbReference type="CDD" id="cd08702">
    <property type="entry name" value="Arna_FMT_C"/>
    <property type="match status" value="1"/>
</dbReference>
<protein>
    <submittedName>
        <fullName evidence="4">Methionyl-tRNA formyltransferase</fullName>
        <ecNumber evidence="4">2.1.2.9</ecNumber>
    </submittedName>
</protein>
<evidence type="ECO:0000313" key="5">
    <source>
        <dbReference type="Proteomes" id="UP001597145"/>
    </source>
</evidence>
<comment type="caution">
    <text evidence="4">The sequence shown here is derived from an EMBL/GenBank/DDBJ whole genome shotgun (WGS) entry which is preliminary data.</text>
</comment>
<dbReference type="InterPro" id="IPR011034">
    <property type="entry name" value="Formyl_transferase-like_C_sf"/>
</dbReference>
<dbReference type="PANTHER" id="PTHR11138">
    <property type="entry name" value="METHIONYL-TRNA FORMYLTRANSFERASE"/>
    <property type="match status" value="1"/>
</dbReference>
<sequence>MTTTSLPRILFVGAVEEGRRCLEALLKQGEQFAGFVTLDAALASVTSGWVPFDDLAAAHGVPLITVRNLNTPENVARIGELQPDLILVVGWTRLLGTELLRMPPLGAVGFHASLLPHYRGRAPVNWALINGERETGNTMFFLDEGVDTGDVIDQRRIAILDEDDCASLYRKVADSAVDMLLEHLPRLKAGTAPRAAQDEGQATVMPRRRPEDGLIDWSRDTRSLFNWVRALTHPYPGAFTFHNGRRLSVWRAAEAAPDPVTGAVPGRVFVGDDEQVHVATGNGLLRLDRLQWEDEEEQPGKALAGLDGAVLSGRPS</sequence>
<dbReference type="EC" id="2.1.2.9" evidence="4"/>
<dbReference type="GO" id="GO:0004479">
    <property type="term" value="F:methionyl-tRNA formyltransferase activity"/>
    <property type="evidence" value="ECO:0007669"/>
    <property type="project" value="UniProtKB-EC"/>
</dbReference>
<dbReference type="EMBL" id="JBHUCP010000028">
    <property type="protein sequence ID" value="MFD1534105.1"/>
    <property type="molecule type" value="Genomic_DNA"/>
</dbReference>
<dbReference type="Gene3D" id="3.40.50.12230">
    <property type="match status" value="1"/>
</dbReference>
<name>A0ABW4FVR0_9PSEU</name>
<dbReference type="Pfam" id="PF00551">
    <property type="entry name" value="Formyl_trans_N"/>
    <property type="match status" value="1"/>
</dbReference>
<feature type="region of interest" description="Disordered" evidence="1">
    <location>
        <begin position="296"/>
        <end position="316"/>
    </location>
</feature>
<accession>A0ABW4FVR0</accession>
<reference evidence="5" key="1">
    <citation type="journal article" date="2019" name="Int. J. Syst. Evol. Microbiol.">
        <title>The Global Catalogue of Microorganisms (GCM) 10K type strain sequencing project: providing services to taxonomists for standard genome sequencing and annotation.</title>
        <authorList>
            <consortium name="The Broad Institute Genomics Platform"/>
            <consortium name="The Broad Institute Genome Sequencing Center for Infectious Disease"/>
            <person name="Wu L."/>
            <person name="Ma J."/>
        </authorList>
    </citation>
    <scope>NUCLEOTIDE SEQUENCE [LARGE SCALE GENOMIC DNA]</scope>
    <source>
        <strain evidence="5">JCM 12165</strain>
    </source>
</reference>
<evidence type="ECO:0000256" key="1">
    <source>
        <dbReference type="SAM" id="MobiDB-lite"/>
    </source>
</evidence>
<dbReference type="InterPro" id="IPR002376">
    <property type="entry name" value="Formyl_transf_N"/>
</dbReference>
<dbReference type="SUPFAM" id="SSF50486">
    <property type="entry name" value="FMT C-terminal domain-like"/>
    <property type="match status" value="1"/>
</dbReference>
<dbReference type="InterPro" id="IPR036477">
    <property type="entry name" value="Formyl_transf_N_sf"/>
</dbReference>
<dbReference type="PANTHER" id="PTHR11138:SF5">
    <property type="entry name" value="METHIONYL-TRNA FORMYLTRANSFERASE, MITOCHONDRIAL"/>
    <property type="match status" value="1"/>
</dbReference>
<feature type="domain" description="Formyl transferase N-terminal" evidence="2">
    <location>
        <begin position="65"/>
        <end position="182"/>
    </location>
</feature>
<feature type="domain" description="Formyl transferase C-terminal" evidence="3">
    <location>
        <begin position="210"/>
        <end position="303"/>
    </location>
</feature>
<keyword evidence="5" id="KW-1185">Reference proteome</keyword>
<dbReference type="SUPFAM" id="SSF53328">
    <property type="entry name" value="Formyltransferase"/>
    <property type="match status" value="1"/>
</dbReference>
<gene>
    <name evidence="4" type="ORF">ACFSCY_32275</name>
</gene>
<dbReference type="Proteomes" id="UP001597145">
    <property type="component" value="Unassembled WGS sequence"/>
</dbReference>
<evidence type="ECO:0000259" key="2">
    <source>
        <dbReference type="Pfam" id="PF00551"/>
    </source>
</evidence>
<dbReference type="RefSeq" id="WP_343974121.1">
    <property type="nucleotide sequence ID" value="NZ_BAAAJG010000005.1"/>
</dbReference>
<organism evidence="4 5">
    <name type="scientific">Pseudonocardia aurantiaca</name>
    <dbReference type="NCBI Taxonomy" id="75290"/>
    <lineage>
        <taxon>Bacteria</taxon>
        <taxon>Bacillati</taxon>
        <taxon>Actinomycetota</taxon>
        <taxon>Actinomycetes</taxon>
        <taxon>Pseudonocardiales</taxon>
        <taxon>Pseudonocardiaceae</taxon>
        <taxon>Pseudonocardia</taxon>
    </lineage>
</organism>
<evidence type="ECO:0000259" key="3">
    <source>
        <dbReference type="Pfam" id="PF02911"/>
    </source>
</evidence>